<name>A0A372L8K1_9BACI</name>
<organism evidence="3 4">
    <name type="scientific">Peribacillus glennii</name>
    <dbReference type="NCBI Taxonomy" id="2303991"/>
    <lineage>
        <taxon>Bacteria</taxon>
        <taxon>Bacillati</taxon>
        <taxon>Bacillota</taxon>
        <taxon>Bacilli</taxon>
        <taxon>Bacillales</taxon>
        <taxon>Bacillaceae</taxon>
        <taxon>Peribacillus</taxon>
    </lineage>
</organism>
<gene>
    <name evidence="3" type="ORF">D0466_18590</name>
</gene>
<dbReference type="AlphaFoldDB" id="A0A372L8K1"/>
<feature type="chain" id="PRO_5039004784" evidence="2">
    <location>
        <begin position="24"/>
        <end position="106"/>
    </location>
</feature>
<dbReference type="RefSeq" id="WP_117324029.1">
    <property type="nucleotide sequence ID" value="NZ_QVTD01000016.1"/>
</dbReference>
<keyword evidence="1" id="KW-0472">Membrane</keyword>
<evidence type="ECO:0000256" key="1">
    <source>
        <dbReference type="SAM" id="Phobius"/>
    </source>
</evidence>
<comment type="caution">
    <text evidence="3">The sequence shown here is derived from an EMBL/GenBank/DDBJ whole genome shotgun (WGS) entry which is preliminary data.</text>
</comment>
<proteinExistence type="predicted"/>
<protein>
    <submittedName>
        <fullName evidence="3">Uncharacterized protein</fullName>
    </submittedName>
</protein>
<keyword evidence="4" id="KW-1185">Reference proteome</keyword>
<evidence type="ECO:0000256" key="2">
    <source>
        <dbReference type="SAM" id="SignalP"/>
    </source>
</evidence>
<dbReference type="OrthoDB" id="2974224at2"/>
<keyword evidence="1" id="KW-0812">Transmembrane</keyword>
<sequence>MKKHFILSLALIISIFSYYSVYAHTHDFKVNAVQEGVSIDNEDTPSDIDDTGKQDIMGFYILFKPFVVLILASSCSCHLLIRFLRKNILFTPVLYQSNYVVITPFE</sequence>
<feature type="transmembrane region" description="Helical" evidence="1">
    <location>
        <begin position="59"/>
        <end position="81"/>
    </location>
</feature>
<feature type="signal peptide" evidence="2">
    <location>
        <begin position="1"/>
        <end position="23"/>
    </location>
</feature>
<keyword evidence="2" id="KW-0732">Signal</keyword>
<evidence type="ECO:0000313" key="3">
    <source>
        <dbReference type="EMBL" id="RFU61225.1"/>
    </source>
</evidence>
<dbReference type="EMBL" id="QVTD01000016">
    <property type="protein sequence ID" value="RFU61225.1"/>
    <property type="molecule type" value="Genomic_DNA"/>
</dbReference>
<reference evidence="3 4" key="1">
    <citation type="submission" date="2018-08" db="EMBL/GenBank/DDBJ databases">
        <title>Bacillus chawlae sp. nov., Bacillus glennii sp. nov., and Bacillus saganii sp. nov. Isolated from the Vehicle Assembly Building at Kennedy Space Center where the Viking Spacecraft were Assembled.</title>
        <authorList>
            <person name="Seuylemezian A."/>
            <person name="Vaishampayan P."/>
        </authorList>
    </citation>
    <scope>NUCLEOTIDE SEQUENCE [LARGE SCALE GENOMIC DNA]</scope>
    <source>
        <strain evidence="3 4">V44-8</strain>
    </source>
</reference>
<keyword evidence="1" id="KW-1133">Transmembrane helix</keyword>
<evidence type="ECO:0000313" key="4">
    <source>
        <dbReference type="Proteomes" id="UP000262939"/>
    </source>
</evidence>
<accession>A0A372L8K1</accession>
<dbReference type="Proteomes" id="UP000262939">
    <property type="component" value="Unassembled WGS sequence"/>
</dbReference>